<keyword evidence="2" id="KW-1185">Reference proteome</keyword>
<organism evidence="1 2">
    <name type="scientific">Pelomonas lactea</name>
    <dbReference type="NCBI Taxonomy" id="3299030"/>
    <lineage>
        <taxon>Bacteria</taxon>
        <taxon>Pseudomonadati</taxon>
        <taxon>Pseudomonadota</taxon>
        <taxon>Betaproteobacteria</taxon>
        <taxon>Burkholderiales</taxon>
        <taxon>Sphaerotilaceae</taxon>
        <taxon>Roseateles</taxon>
    </lineage>
</organism>
<comment type="caution">
    <text evidence="1">The sequence shown here is derived from an EMBL/GenBank/DDBJ whole genome shotgun (WGS) entry which is preliminary data.</text>
</comment>
<reference evidence="1 2" key="1">
    <citation type="submission" date="2024-08" db="EMBL/GenBank/DDBJ databases">
        <authorList>
            <person name="Lu H."/>
        </authorList>
    </citation>
    <scope>NUCLEOTIDE SEQUENCE [LARGE SCALE GENOMIC DNA]</scope>
    <source>
        <strain evidence="1 2">DXS20W</strain>
    </source>
</reference>
<gene>
    <name evidence="1" type="ORF">ACG04Q_21925</name>
</gene>
<dbReference type="Proteomes" id="UP001606302">
    <property type="component" value="Unassembled WGS sequence"/>
</dbReference>
<accession>A0ABW7GQJ6</accession>
<name>A0ABW7GQJ6_9BURK</name>
<protein>
    <submittedName>
        <fullName evidence="1">Uncharacterized protein</fullName>
    </submittedName>
</protein>
<evidence type="ECO:0000313" key="1">
    <source>
        <dbReference type="EMBL" id="MFG6464243.1"/>
    </source>
</evidence>
<sequence>MPPATLQPAHSPLPLAPLRWLAGWARCWRRDDAPAPTDLHGVTDLAGLERRLRQLERGRPDRFAPLPR</sequence>
<evidence type="ECO:0000313" key="2">
    <source>
        <dbReference type="Proteomes" id="UP001606302"/>
    </source>
</evidence>
<proteinExistence type="predicted"/>
<dbReference type="EMBL" id="JBIGHX010000009">
    <property type="protein sequence ID" value="MFG6464243.1"/>
    <property type="molecule type" value="Genomic_DNA"/>
</dbReference>
<dbReference type="RefSeq" id="WP_394513601.1">
    <property type="nucleotide sequence ID" value="NZ_JBIGHX010000009.1"/>
</dbReference>